<dbReference type="InterPro" id="IPR045046">
    <property type="entry name" value="Vps9-like"/>
</dbReference>
<evidence type="ECO:0000313" key="3">
    <source>
        <dbReference type="EMBL" id="KAE8077388.1"/>
    </source>
</evidence>
<dbReference type="SUPFAM" id="SSF109993">
    <property type="entry name" value="VPS9 domain"/>
    <property type="match status" value="1"/>
</dbReference>
<dbReference type="Pfam" id="PF02204">
    <property type="entry name" value="VPS9"/>
    <property type="match status" value="1"/>
</dbReference>
<evidence type="ECO:0000259" key="2">
    <source>
        <dbReference type="PROSITE" id="PS51205"/>
    </source>
</evidence>
<name>A0A5N6RH44_9ROSI</name>
<dbReference type="PROSITE" id="PS51205">
    <property type="entry name" value="VPS9"/>
    <property type="match status" value="1"/>
</dbReference>
<dbReference type="InterPro" id="IPR037191">
    <property type="entry name" value="VPS9_dom_sf"/>
</dbReference>
<evidence type="ECO:0000256" key="1">
    <source>
        <dbReference type="SAM" id="MobiDB-lite"/>
    </source>
</evidence>
<protein>
    <recommendedName>
        <fullName evidence="2">VPS9 domain-containing protein</fullName>
    </recommendedName>
</protein>
<dbReference type="GO" id="GO:0016192">
    <property type="term" value="P:vesicle-mediated transport"/>
    <property type="evidence" value="ECO:0007669"/>
    <property type="project" value="InterPro"/>
</dbReference>
<keyword evidence="4" id="KW-1185">Reference proteome</keyword>
<accession>A0A5N6RH44</accession>
<dbReference type="EMBL" id="CM017326">
    <property type="protein sequence ID" value="KAE8077388.1"/>
    <property type="molecule type" value="Genomic_DNA"/>
</dbReference>
<proteinExistence type="predicted"/>
<organism evidence="3 4">
    <name type="scientific">Carpinus fangiana</name>
    <dbReference type="NCBI Taxonomy" id="176857"/>
    <lineage>
        <taxon>Eukaryota</taxon>
        <taxon>Viridiplantae</taxon>
        <taxon>Streptophyta</taxon>
        <taxon>Embryophyta</taxon>
        <taxon>Tracheophyta</taxon>
        <taxon>Spermatophyta</taxon>
        <taxon>Magnoliopsida</taxon>
        <taxon>eudicotyledons</taxon>
        <taxon>Gunneridae</taxon>
        <taxon>Pentapetalae</taxon>
        <taxon>rosids</taxon>
        <taxon>fabids</taxon>
        <taxon>Fagales</taxon>
        <taxon>Betulaceae</taxon>
        <taxon>Carpinus</taxon>
    </lineage>
</organism>
<dbReference type="PANTHER" id="PTHR23101:SF25">
    <property type="entry name" value="GTPASE-ACTIVATING PROTEIN AND VPS9 DOMAIN-CONTAINING PROTEIN 1"/>
    <property type="match status" value="1"/>
</dbReference>
<evidence type="ECO:0000313" key="4">
    <source>
        <dbReference type="Proteomes" id="UP000327013"/>
    </source>
</evidence>
<dbReference type="GO" id="GO:0005829">
    <property type="term" value="C:cytosol"/>
    <property type="evidence" value="ECO:0007669"/>
    <property type="project" value="TreeGrafter"/>
</dbReference>
<sequence length="446" mass="50908">MNRNLLNPLPGIFNPSLQIKYLFFIEVKVRYFTLSKNYTYKFMSLVKNKFEIMRQRTFKQCYKMVFTKVHDGTHFEMWDTLEEHQNCFYSCSLPRTLKECCETGFIYGIFFVWQLAQKELQKINMYKAPRDKLVCILNCCKVISNLLHNASIASNENPPGADEFLPVLIYVTLKANPPQLHSNLLYIQRYRNQSRLVAESAYFFTNMLSAESFISNIDAKALSMDETEFEKNIESAQALLSGLSTDFDGQSYQSDRNAAESVEPKHQSLHVKDRDSILQPKSSETKSTSKEAPYAKDQLSMSKIPSLSDLENEGAIMLLKEDMVSQVFRDYPYLFAHVGDLTVNDVEDLLNNYKQLVFRYVCLSKGLGGAPLPLSNSESQKQHQVENIEEPGDSSTVEPNEESTKHTRTDDGSNKVSLLEEENLESKLPQDEAVVAQAGENDETSQ</sequence>
<feature type="domain" description="VPS9" evidence="2">
    <location>
        <begin position="75"/>
        <end position="223"/>
    </location>
</feature>
<feature type="region of interest" description="Disordered" evidence="1">
    <location>
        <begin position="374"/>
        <end position="446"/>
    </location>
</feature>
<dbReference type="AlphaFoldDB" id="A0A5N6RH44"/>
<dbReference type="GO" id="GO:0030139">
    <property type="term" value="C:endocytic vesicle"/>
    <property type="evidence" value="ECO:0007669"/>
    <property type="project" value="TreeGrafter"/>
</dbReference>
<dbReference type="OrthoDB" id="300289at2759"/>
<dbReference type="Gene3D" id="1.20.1050.80">
    <property type="entry name" value="VPS9 domain"/>
    <property type="match status" value="1"/>
</dbReference>
<dbReference type="InterPro" id="IPR003123">
    <property type="entry name" value="VPS9"/>
</dbReference>
<feature type="compositionally biased region" description="Basic and acidic residues" evidence="1">
    <location>
        <begin position="262"/>
        <end position="276"/>
    </location>
</feature>
<dbReference type="Proteomes" id="UP000327013">
    <property type="component" value="Chromosome 6"/>
</dbReference>
<dbReference type="GO" id="GO:0031267">
    <property type="term" value="F:small GTPase binding"/>
    <property type="evidence" value="ECO:0007669"/>
    <property type="project" value="TreeGrafter"/>
</dbReference>
<dbReference type="SMART" id="SM00167">
    <property type="entry name" value="VPS9"/>
    <property type="match status" value="1"/>
</dbReference>
<dbReference type="GO" id="GO:0005085">
    <property type="term" value="F:guanyl-nucleotide exchange factor activity"/>
    <property type="evidence" value="ECO:0007669"/>
    <property type="project" value="InterPro"/>
</dbReference>
<feature type="region of interest" description="Disordered" evidence="1">
    <location>
        <begin position="251"/>
        <end position="297"/>
    </location>
</feature>
<feature type="compositionally biased region" description="Basic and acidic residues" evidence="1">
    <location>
        <begin position="402"/>
        <end position="413"/>
    </location>
</feature>
<gene>
    <name evidence="3" type="ORF">FH972_015956</name>
</gene>
<dbReference type="PANTHER" id="PTHR23101">
    <property type="entry name" value="RAB GDP/GTP EXCHANGE FACTOR"/>
    <property type="match status" value="1"/>
</dbReference>
<reference evidence="3 4" key="1">
    <citation type="submission" date="2019-06" db="EMBL/GenBank/DDBJ databases">
        <title>A chromosomal-level reference genome of Carpinus fangiana (Coryloideae, Betulaceae).</title>
        <authorList>
            <person name="Yang X."/>
            <person name="Wang Z."/>
            <person name="Zhang L."/>
            <person name="Hao G."/>
            <person name="Liu J."/>
            <person name="Yang Y."/>
        </authorList>
    </citation>
    <scope>NUCLEOTIDE SEQUENCE [LARGE SCALE GENOMIC DNA]</scope>
    <source>
        <strain evidence="3">Cfa_2016G</strain>
        <tissue evidence="3">Leaf</tissue>
    </source>
</reference>